<reference evidence="4" key="1">
    <citation type="submission" date="2018-04" db="EMBL/GenBank/DDBJ databases">
        <title>Transcriptome of Schizaphis graminum biotype I.</title>
        <authorList>
            <person name="Scully E.D."/>
            <person name="Geib S.M."/>
            <person name="Palmer N.A."/>
            <person name="Koch K."/>
            <person name="Bradshaw J."/>
            <person name="Heng-Moss T."/>
            <person name="Sarath G."/>
        </authorList>
    </citation>
    <scope>NUCLEOTIDE SEQUENCE</scope>
</reference>
<dbReference type="InterPro" id="IPR016024">
    <property type="entry name" value="ARM-type_fold"/>
</dbReference>
<evidence type="ECO:0008006" key="5">
    <source>
        <dbReference type="Google" id="ProtNLM"/>
    </source>
</evidence>
<organism evidence="4">
    <name type="scientific">Schizaphis graminum</name>
    <name type="common">Green bug aphid</name>
    <dbReference type="NCBI Taxonomy" id="13262"/>
    <lineage>
        <taxon>Eukaryota</taxon>
        <taxon>Metazoa</taxon>
        <taxon>Ecdysozoa</taxon>
        <taxon>Arthropoda</taxon>
        <taxon>Hexapoda</taxon>
        <taxon>Insecta</taxon>
        <taxon>Pterygota</taxon>
        <taxon>Neoptera</taxon>
        <taxon>Paraneoptera</taxon>
        <taxon>Hemiptera</taxon>
        <taxon>Sternorrhyncha</taxon>
        <taxon>Aphidomorpha</taxon>
        <taxon>Aphidoidea</taxon>
        <taxon>Aphididae</taxon>
        <taxon>Aphidini</taxon>
        <taxon>Schizaphis</taxon>
    </lineage>
</organism>
<gene>
    <name evidence="4" type="ORF">g.23144</name>
</gene>
<dbReference type="AlphaFoldDB" id="A0A2S2NK59"/>
<evidence type="ECO:0000256" key="1">
    <source>
        <dbReference type="ARBA" id="ARBA00004496"/>
    </source>
</evidence>
<dbReference type="InterPro" id="IPR038904">
    <property type="entry name" value="BRAT1"/>
</dbReference>
<sequence length="741" mass="85842">MILFAIRGLIVPAKYVEIQSSQYIADLIYKSFDYEMAHYCEPLLKELFYSLNSTDELITNHQDIKHFFAYNVYVKTLILSLEKFIGTKYESDVVQNIINKFSLSDVLENIQRLLNVNSILLKNYMTLHLIFDCLTVWHHSDLEYVLKLIFSHMNMPKNIHSYKQINNLYTQAIKYANISNAQLGTNTIFEKELIIGQLIPLNKCTDWLQCSKYEKLKYDRSCIIESKYILNYCNNYDYMLNEVAISSILNIVDIVHVLKQVTLDYLIIFFSTLTEQFLNSDNWLEEHQDQNSIYYKFLEILSCIFICWAKVIECKSFTEITTQNVLFLPLVQSHSQFFHKSCHNSTLLQNGLKLISTALNKMSKGNVLCTDNLADFSTLCTTLNNLLLDTRPEIRDSCLQCIRSIVNASKHSSGNCFIKLILEKNMSTIVINTLKHDSDPFVRSKALECLEEMVSVSDIWEMSLKDSDLLTHCLNLMQCESEGIIRRQIVKLITALFVNNELSDNLFNEICIVMVHVSIKDPLWEVKTFTYDFWDFVIHKIVRESCKKNNSEKLNDSLVKLSATGCLHVLYIALKEEYDLVVQKKAIYVTKELLTYISSTHNMYDLNLKLKHEPENCLHNIIDENVENGFGSKQKKSRQIDSSNRILNSITTTSDCELLPSLKSFNLSSIYPNDICLCQKTDDYLKIHDFYNFTCHYDFNECDAKTQWVISTRSGLDSMLDDIIGQSQNCFIEGADLLDCQ</sequence>
<evidence type="ECO:0000256" key="2">
    <source>
        <dbReference type="ARBA" id="ARBA00022490"/>
    </source>
</evidence>
<dbReference type="SUPFAM" id="SSF48371">
    <property type="entry name" value="ARM repeat"/>
    <property type="match status" value="1"/>
</dbReference>
<dbReference type="PANTHER" id="PTHR21331:SF2">
    <property type="entry name" value="BRCA1-ASSOCIATED ATM ACTIVATOR 1"/>
    <property type="match status" value="1"/>
</dbReference>
<protein>
    <recommendedName>
        <fullName evidence="5">BRCA1-associated ATM activator 1</fullName>
    </recommendedName>
</protein>
<dbReference type="GO" id="GO:0006974">
    <property type="term" value="P:DNA damage response"/>
    <property type="evidence" value="ECO:0007669"/>
    <property type="project" value="InterPro"/>
</dbReference>
<dbReference type="EMBL" id="GGMR01004899">
    <property type="protein sequence ID" value="MBY17518.1"/>
    <property type="molecule type" value="Transcribed_RNA"/>
</dbReference>
<dbReference type="GO" id="GO:0008283">
    <property type="term" value="P:cell population proliferation"/>
    <property type="evidence" value="ECO:0007669"/>
    <property type="project" value="InterPro"/>
</dbReference>
<dbReference type="InterPro" id="IPR011989">
    <property type="entry name" value="ARM-like"/>
</dbReference>
<comment type="similarity">
    <text evidence="3">Belongs to the BRAT1 family.</text>
</comment>
<comment type="subcellular location">
    <subcellularLocation>
        <location evidence="1">Cytoplasm</location>
    </subcellularLocation>
</comment>
<dbReference type="GO" id="GO:0005737">
    <property type="term" value="C:cytoplasm"/>
    <property type="evidence" value="ECO:0007669"/>
    <property type="project" value="UniProtKB-SubCell"/>
</dbReference>
<dbReference type="GO" id="GO:0005634">
    <property type="term" value="C:nucleus"/>
    <property type="evidence" value="ECO:0007669"/>
    <property type="project" value="TreeGrafter"/>
</dbReference>
<dbReference type="PANTHER" id="PTHR21331">
    <property type="entry name" value="BRCA1-ASSOCIATED ATM ACTIVATOR 1"/>
    <property type="match status" value="1"/>
</dbReference>
<name>A0A2S2NK59_SCHGA</name>
<evidence type="ECO:0000313" key="4">
    <source>
        <dbReference type="EMBL" id="MBY17518.1"/>
    </source>
</evidence>
<proteinExistence type="inferred from homology"/>
<dbReference type="Gene3D" id="1.25.10.10">
    <property type="entry name" value="Leucine-rich Repeat Variant"/>
    <property type="match status" value="1"/>
</dbReference>
<keyword evidence="2" id="KW-0963">Cytoplasm</keyword>
<evidence type="ECO:0000256" key="3">
    <source>
        <dbReference type="ARBA" id="ARBA00061308"/>
    </source>
</evidence>
<accession>A0A2S2NK59</accession>